<dbReference type="SUPFAM" id="SSF51735">
    <property type="entry name" value="NAD(P)-binding Rossmann-fold domains"/>
    <property type="match status" value="1"/>
</dbReference>
<comment type="pathway">
    <text evidence="4">Amino-acid biosynthesis; L-proline biosynthesis; L-proline from L-glutamate 5-semialdehyde: step 1/1.</text>
</comment>
<evidence type="ECO:0000259" key="8">
    <source>
        <dbReference type="Pfam" id="PF14748"/>
    </source>
</evidence>
<dbReference type="GO" id="GO:0005737">
    <property type="term" value="C:cytoplasm"/>
    <property type="evidence" value="ECO:0007669"/>
    <property type="project" value="UniProtKB-SubCell"/>
</dbReference>
<feature type="domain" description="Pyrroline-5-carboxylate reductase dimerisation" evidence="8">
    <location>
        <begin position="153"/>
        <end position="258"/>
    </location>
</feature>
<dbReference type="InterPro" id="IPR000304">
    <property type="entry name" value="Pyrroline-COOH_reductase"/>
</dbReference>
<dbReference type="Pfam" id="PF14748">
    <property type="entry name" value="P5CR_dimer"/>
    <property type="match status" value="1"/>
</dbReference>
<feature type="binding site" evidence="6">
    <location>
        <position position="31"/>
    </location>
    <ligand>
        <name>NADP(+)</name>
        <dbReference type="ChEBI" id="CHEBI:58349"/>
    </ligand>
</feature>
<evidence type="ECO:0000256" key="1">
    <source>
        <dbReference type="ARBA" id="ARBA00005525"/>
    </source>
</evidence>
<keyword evidence="4" id="KW-0963">Cytoplasm</keyword>
<dbReference type="GO" id="GO:0055129">
    <property type="term" value="P:L-proline biosynthetic process"/>
    <property type="evidence" value="ECO:0007669"/>
    <property type="project" value="UniProtKB-UniRule"/>
</dbReference>
<evidence type="ECO:0000256" key="2">
    <source>
        <dbReference type="ARBA" id="ARBA00022857"/>
    </source>
</evidence>
<feature type="binding site" evidence="6">
    <location>
        <position position="53"/>
    </location>
    <ligand>
        <name>NADPH</name>
        <dbReference type="ChEBI" id="CHEBI:57783"/>
    </ligand>
</feature>
<dbReference type="GO" id="GO:0004735">
    <property type="term" value="F:pyrroline-5-carboxylate reductase activity"/>
    <property type="evidence" value="ECO:0007669"/>
    <property type="project" value="UniProtKB-UniRule"/>
</dbReference>
<keyword evidence="2 4" id="KW-0521">NADP</keyword>
<dbReference type="InterPro" id="IPR028939">
    <property type="entry name" value="P5C_Rdtase_cat_N"/>
</dbReference>
<evidence type="ECO:0000313" key="9">
    <source>
        <dbReference type="EMBL" id="NQV65181.1"/>
    </source>
</evidence>
<comment type="subcellular location">
    <subcellularLocation>
        <location evidence="4">Cytoplasm</location>
    </subcellularLocation>
</comment>
<sequence>MSLLMIGCGKMGGALLEQWITKTQHAITIITPSMQPAPANVTQLPSIEGIKGNTFDIIVIAIKPQLIKTVLPAYRSYLAEGGCIVSIAAGYSIASIEKLIGPQPIIRIMPNLPAKIGRGVSALYINSHCTQAHAAAAQELTDAAGHTLAVDSEDAIDKVTAVAGSGPGYAFEIARCWMSAAQNLGFSAQESRELVLNTMIGSIEMALQSDQSMDELRDSVTSKAGTTEAGLKALNNDGQLTELLNSTIGAAYNRAVELR</sequence>
<keyword evidence="4" id="KW-0028">Amino-acid biosynthesis</keyword>
<organism evidence="9 10">
    <name type="scientific">SAR86 cluster bacterium</name>
    <dbReference type="NCBI Taxonomy" id="2030880"/>
    <lineage>
        <taxon>Bacteria</taxon>
        <taxon>Pseudomonadati</taxon>
        <taxon>Pseudomonadota</taxon>
        <taxon>Gammaproteobacteria</taxon>
        <taxon>SAR86 cluster</taxon>
    </lineage>
</organism>
<comment type="caution">
    <text evidence="9">The sequence shown here is derived from an EMBL/GenBank/DDBJ whole genome shotgun (WGS) entry which is preliminary data.</text>
</comment>
<dbReference type="Proteomes" id="UP000754644">
    <property type="component" value="Unassembled WGS sequence"/>
</dbReference>
<evidence type="ECO:0000256" key="4">
    <source>
        <dbReference type="HAMAP-Rule" id="MF_01925"/>
    </source>
</evidence>
<comment type="catalytic activity">
    <reaction evidence="4">
        <text>L-proline + NAD(+) = (S)-1-pyrroline-5-carboxylate + NADH + 2 H(+)</text>
        <dbReference type="Rhea" id="RHEA:14105"/>
        <dbReference type="ChEBI" id="CHEBI:15378"/>
        <dbReference type="ChEBI" id="CHEBI:17388"/>
        <dbReference type="ChEBI" id="CHEBI:57540"/>
        <dbReference type="ChEBI" id="CHEBI:57945"/>
        <dbReference type="ChEBI" id="CHEBI:60039"/>
        <dbReference type="EC" id="1.5.1.2"/>
    </reaction>
</comment>
<dbReference type="PANTHER" id="PTHR11645">
    <property type="entry name" value="PYRROLINE-5-CARBOXYLATE REDUCTASE"/>
    <property type="match status" value="1"/>
</dbReference>
<dbReference type="PIRSF" id="PIRSF000193">
    <property type="entry name" value="Pyrrol-5-carb_rd"/>
    <property type="match status" value="1"/>
</dbReference>
<protein>
    <recommendedName>
        <fullName evidence="4 5">Pyrroline-5-carboxylate reductase</fullName>
        <shortName evidence="4">P5C reductase</shortName>
        <shortName evidence="4">P5CR</shortName>
        <ecNumber evidence="4 5">1.5.1.2</ecNumber>
    </recommendedName>
    <alternativeName>
        <fullName evidence="4">PCA reductase</fullName>
    </alternativeName>
</protein>
<dbReference type="Gene3D" id="1.10.3730.10">
    <property type="entry name" value="ProC C-terminal domain-like"/>
    <property type="match status" value="1"/>
</dbReference>
<comment type="similarity">
    <text evidence="1 4">Belongs to the pyrroline-5-carboxylate reductase family.</text>
</comment>
<evidence type="ECO:0000256" key="3">
    <source>
        <dbReference type="ARBA" id="ARBA00023002"/>
    </source>
</evidence>
<dbReference type="InterPro" id="IPR008927">
    <property type="entry name" value="6-PGluconate_DH-like_C_sf"/>
</dbReference>
<name>A0A972VX88_9GAMM</name>
<dbReference type="NCBIfam" id="TIGR00112">
    <property type="entry name" value="proC"/>
    <property type="match status" value="1"/>
</dbReference>
<feature type="domain" description="Pyrroline-5-carboxylate reductase catalytic N-terminal" evidence="7">
    <location>
        <begin position="5"/>
        <end position="90"/>
    </location>
</feature>
<keyword evidence="4" id="KW-0641">Proline biosynthesis</keyword>
<dbReference type="InterPro" id="IPR029036">
    <property type="entry name" value="P5CR_dimer"/>
</dbReference>
<feature type="binding site" evidence="6">
    <location>
        <begin position="61"/>
        <end position="64"/>
    </location>
    <ligand>
        <name>NADP(+)</name>
        <dbReference type="ChEBI" id="CHEBI:58349"/>
    </ligand>
</feature>
<feature type="binding site" evidence="6">
    <location>
        <begin position="6"/>
        <end position="11"/>
    </location>
    <ligand>
        <name>NADP(+)</name>
        <dbReference type="ChEBI" id="CHEBI:58349"/>
    </ligand>
</feature>
<dbReference type="Pfam" id="PF03807">
    <property type="entry name" value="F420_oxidored"/>
    <property type="match status" value="1"/>
</dbReference>
<dbReference type="InterPro" id="IPR036291">
    <property type="entry name" value="NAD(P)-bd_dom_sf"/>
</dbReference>
<reference evidence="9" key="1">
    <citation type="submission" date="2020-05" db="EMBL/GenBank/DDBJ databases">
        <title>Sulfur intermediates as new biogeochemical hubs in an aquatic model microbial ecosystem.</title>
        <authorList>
            <person name="Vigneron A."/>
        </authorList>
    </citation>
    <scope>NUCLEOTIDE SEQUENCE</scope>
    <source>
        <strain evidence="9">Bin.250</strain>
    </source>
</reference>
<dbReference type="EMBL" id="JABMOJ010000278">
    <property type="protein sequence ID" value="NQV65181.1"/>
    <property type="molecule type" value="Genomic_DNA"/>
</dbReference>
<dbReference type="SUPFAM" id="SSF48179">
    <property type="entry name" value="6-phosphogluconate dehydrogenase C-terminal domain-like"/>
    <property type="match status" value="1"/>
</dbReference>
<dbReference type="Gene3D" id="3.40.50.720">
    <property type="entry name" value="NAD(P)-binding Rossmann-like Domain"/>
    <property type="match status" value="1"/>
</dbReference>
<evidence type="ECO:0000259" key="7">
    <source>
        <dbReference type="Pfam" id="PF03807"/>
    </source>
</evidence>
<evidence type="ECO:0000256" key="5">
    <source>
        <dbReference type="NCBIfam" id="TIGR00112"/>
    </source>
</evidence>
<comment type="catalytic activity">
    <reaction evidence="4">
        <text>L-proline + NADP(+) = (S)-1-pyrroline-5-carboxylate + NADPH + 2 H(+)</text>
        <dbReference type="Rhea" id="RHEA:14109"/>
        <dbReference type="ChEBI" id="CHEBI:15378"/>
        <dbReference type="ChEBI" id="CHEBI:17388"/>
        <dbReference type="ChEBI" id="CHEBI:57783"/>
        <dbReference type="ChEBI" id="CHEBI:58349"/>
        <dbReference type="ChEBI" id="CHEBI:60039"/>
        <dbReference type="EC" id="1.5.1.2"/>
    </reaction>
</comment>
<dbReference type="EC" id="1.5.1.2" evidence="4 5"/>
<accession>A0A972VX88</accession>
<keyword evidence="3 4" id="KW-0560">Oxidoreductase</keyword>
<comment type="function">
    <text evidence="4">Catalyzes the reduction of 1-pyrroline-5-carboxylate (PCA) to L-proline.</text>
</comment>
<proteinExistence type="inferred from homology"/>
<gene>
    <name evidence="4 9" type="primary">proC</name>
    <name evidence="9" type="ORF">HQ497_07440</name>
</gene>
<dbReference type="PANTHER" id="PTHR11645:SF0">
    <property type="entry name" value="PYRROLINE-5-CARBOXYLATE REDUCTASE 3"/>
    <property type="match status" value="1"/>
</dbReference>
<dbReference type="HAMAP" id="MF_01925">
    <property type="entry name" value="P5C_reductase"/>
    <property type="match status" value="1"/>
</dbReference>
<evidence type="ECO:0000313" key="10">
    <source>
        <dbReference type="Proteomes" id="UP000754644"/>
    </source>
</evidence>
<evidence type="ECO:0000256" key="6">
    <source>
        <dbReference type="PIRSR" id="PIRSR000193-1"/>
    </source>
</evidence>
<dbReference type="AlphaFoldDB" id="A0A972VX88"/>